<dbReference type="Proteomes" id="UP000468638">
    <property type="component" value="Unassembled WGS sequence"/>
</dbReference>
<evidence type="ECO:0000313" key="2">
    <source>
        <dbReference type="EMBL" id="MYL33668.1"/>
    </source>
</evidence>
<feature type="compositionally biased region" description="Basic residues" evidence="1">
    <location>
        <begin position="40"/>
        <end position="49"/>
    </location>
</feature>
<dbReference type="OrthoDB" id="2691943at2"/>
<evidence type="ECO:0000313" key="3">
    <source>
        <dbReference type="Proteomes" id="UP000468638"/>
    </source>
</evidence>
<evidence type="ECO:0000256" key="1">
    <source>
        <dbReference type="SAM" id="MobiDB-lite"/>
    </source>
</evidence>
<name>A0A6I4ZU17_9BACI</name>
<accession>A0A6I4ZU17</accession>
<gene>
    <name evidence="2" type="ORF">GLW05_08670</name>
</gene>
<dbReference type="EMBL" id="WMEQ01000005">
    <property type="protein sequence ID" value="MYL33668.1"/>
    <property type="molecule type" value="Genomic_DNA"/>
</dbReference>
<dbReference type="AlphaFoldDB" id="A0A6I4ZU17"/>
<comment type="caution">
    <text evidence="2">The sequence shown here is derived from an EMBL/GenBank/DDBJ whole genome shotgun (WGS) entry which is preliminary data.</text>
</comment>
<proteinExistence type="predicted"/>
<protein>
    <submittedName>
        <fullName evidence="2">Uncharacterized protein</fullName>
    </submittedName>
</protein>
<dbReference type="RefSeq" id="WP_160850202.1">
    <property type="nucleotide sequence ID" value="NZ_WMEQ01000005.1"/>
</dbReference>
<reference evidence="2 3" key="1">
    <citation type="submission" date="2019-11" db="EMBL/GenBank/DDBJ databases">
        <title>Genome sequences of 17 halophilic strains isolated from different environments.</title>
        <authorList>
            <person name="Furrow R.E."/>
        </authorList>
    </citation>
    <scope>NUCLEOTIDE SEQUENCE [LARGE SCALE GENOMIC DNA]</scope>
    <source>
        <strain evidence="2 3">22514_16_FS</strain>
    </source>
</reference>
<sequence>MNMFIKARELFEKDYQTSQEVNHYNASMQGGKTKATKSQNKLRRNPFKK</sequence>
<organism evidence="2 3">
    <name type="scientific">Pontibacillus yanchengensis</name>
    <dbReference type="NCBI Taxonomy" id="462910"/>
    <lineage>
        <taxon>Bacteria</taxon>
        <taxon>Bacillati</taxon>
        <taxon>Bacillota</taxon>
        <taxon>Bacilli</taxon>
        <taxon>Bacillales</taxon>
        <taxon>Bacillaceae</taxon>
        <taxon>Pontibacillus</taxon>
    </lineage>
</organism>
<feature type="region of interest" description="Disordered" evidence="1">
    <location>
        <begin position="23"/>
        <end position="49"/>
    </location>
</feature>